<proteinExistence type="predicted"/>
<accession>B3ES51</accession>
<dbReference type="KEGG" id="aas:Aasi_0657"/>
<dbReference type="RefSeq" id="WP_012472820.1">
    <property type="nucleotide sequence ID" value="NC_010830.1"/>
</dbReference>
<name>B3ES51_AMOA5</name>
<dbReference type="EMBL" id="CP001102">
    <property type="protein sequence ID" value="ACE06053.1"/>
    <property type="molecule type" value="Genomic_DNA"/>
</dbReference>
<reference evidence="1 2" key="1">
    <citation type="journal article" date="2010" name="J. Bacteriol.">
        <title>The genome of the amoeba symbiont 'Candidatus Amoebophilus asiaticus' reveals common mechanisms for host cell interaction among amoeba-associated bacteria.</title>
        <authorList>
            <person name="Schmitz-Esser S."/>
            <person name="Tischler P."/>
            <person name="Arnold R."/>
            <person name="Montanaro J."/>
            <person name="Wagner M."/>
            <person name="Rattei T."/>
            <person name="Horn M."/>
        </authorList>
    </citation>
    <scope>NUCLEOTIDE SEQUENCE [LARGE SCALE GENOMIC DNA]</scope>
    <source>
        <strain evidence="1 2">5a2</strain>
    </source>
</reference>
<gene>
    <name evidence="1" type="ordered locus">Aasi_0657</name>
</gene>
<protein>
    <submittedName>
        <fullName evidence="1">Uncharacterized protein</fullName>
    </submittedName>
</protein>
<evidence type="ECO:0000313" key="2">
    <source>
        <dbReference type="Proteomes" id="UP000001227"/>
    </source>
</evidence>
<keyword evidence="2" id="KW-1185">Reference proteome</keyword>
<dbReference type="AlphaFoldDB" id="B3ES51"/>
<evidence type="ECO:0000313" key="1">
    <source>
        <dbReference type="EMBL" id="ACE06053.1"/>
    </source>
</evidence>
<sequence length="73" mass="8858">MLADLQQSYQVDYWPKSKNIWFKELIMRWCNNQHANLLPSHLTNSYHNMFNYIQELINRRGVQASLPYTIEIE</sequence>
<dbReference type="Proteomes" id="UP000001227">
    <property type="component" value="Chromosome"/>
</dbReference>
<dbReference type="HOGENOM" id="CLU_2696369_0_0_10"/>
<organism evidence="1 2">
    <name type="scientific">Amoebophilus asiaticus (strain 5a2)</name>
    <dbReference type="NCBI Taxonomy" id="452471"/>
    <lineage>
        <taxon>Bacteria</taxon>
        <taxon>Pseudomonadati</taxon>
        <taxon>Bacteroidota</taxon>
        <taxon>Cytophagia</taxon>
        <taxon>Cytophagales</taxon>
        <taxon>Amoebophilaceae</taxon>
        <taxon>Candidatus Amoebophilus</taxon>
    </lineage>
</organism>